<keyword evidence="2" id="KW-1185">Reference proteome</keyword>
<sequence length="397" mass="44629">MLQPMQMLSPAQELPNLILERIIEHAMLISNGVHSQYMAKSIISVCRWWRMAAFCVLHRRVSWCNLKQKQPRRCPVCSAERPSLLHYALRNGNGDKIKKVTMHWYSEDLLSGDALKVLQTEPYSNLVIPSVVEIELRISYTRTLPSSLRKQLHTSASGFGNEIHRIFPNATGFTLGNIHIMSKHGTSTFMKTLFTSLAAGMVDVLNNSEYNGIGFSLPLDHCPLRKLVLGNMTIKSSTIQVVRRSAETLEELVTECTQPEACMMLVQDDAGQPIAYPRLTYLKIKSEFGVRIQANDTRGAPDGSPFPALRTLVCSKAYPFRNDVMFRGNEGTLEVLKIAMDVTALVVLARSGVLDGRNRLALKHVWVYRCMYLTYPNDEEMEDARARLSQSAVVAIV</sequence>
<evidence type="ECO:0000313" key="2">
    <source>
        <dbReference type="Proteomes" id="UP000193922"/>
    </source>
</evidence>
<reference evidence="1 2" key="1">
    <citation type="submission" date="2016-07" db="EMBL/GenBank/DDBJ databases">
        <title>Pervasive Adenine N6-methylation of Active Genes in Fungi.</title>
        <authorList>
            <consortium name="DOE Joint Genome Institute"/>
            <person name="Mondo S.J."/>
            <person name="Dannebaum R.O."/>
            <person name="Kuo R.C."/>
            <person name="Labutti K."/>
            <person name="Haridas S."/>
            <person name="Kuo A."/>
            <person name="Salamov A."/>
            <person name="Ahrendt S.R."/>
            <person name="Lipzen A."/>
            <person name="Sullivan W."/>
            <person name="Andreopoulos W.B."/>
            <person name="Clum A."/>
            <person name="Lindquist E."/>
            <person name="Daum C."/>
            <person name="Ramamoorthy G.K."/>
            <person name="Gryganskyi A."/>
            <person name="Culley D."/>
            <person name="Magnuson J.K."/>
            <person name="James T.Y."/>
            <person name="O'Malley M.A."/>
            <person name="Stajich J.E."/>
            <person name="Spatafora J.W."/>
            <person name="Visel A."/>
            <person name="Grigoriev I.V."/>
        </authorList>
    </citation>
    <scope>NUCLEOTIDE SEQUENCE [LARGE SCALE GENOMIC DNA]</scope>
    <source>
        <strain evidence="1 2">ATCC 12442</strain>
    </source>
</reference>
<accession>A0A1Y1W7X7</accession>
<comment type="caution">
    <text evidence="1">The sequence shown here is derived from an EMBL/GenBank/DDBJ whole genome shotgun (WGS) entry which is preliminary data.</text>
</comment>
<proteinExistence type="predicted"/>
<gene>
    <name evidence="1" type="ORF">DL89DRAFT_267835</name>
</gene>
<dbReference type="EMBL" id="MCFD01000007">
    <property type="protein sequence ID" value="ORX69650.1"/>
    <property type="molecule type" value="Genomic_DNA"/>
</dbReference>
<evidence type="ECO:0008006" key="3">
    <source>
        <dbReference type="Google" id="ProtNLM"/>
    </source>
</evidence>
<dbReference type="GeneID" id="63804329"/>
<evidence type="ECO:0000313" key="1">
    <source>
        <dbReference type="EMBL" id="ORX69650.1"/>
    </source>
</evidence>
<name>A0A1Y1W7X7_9FUNG</name>
<dbReference type="RefSeq" id="XP_040743338.1">
    <property type="nucleotide sequence ID" value="XM_040887681.1"/>
</dbReference>
<organism evidence="1 2">
    <name type="scientific">Linderina pennispora</name>
    <dbReference type="NCBI Taxonomy" id="61395"/>
    <lineage>
        <taxon>Eukaryota</taxon>
        <taxon>Fungi</taxon>
        <taxon>Fungi incertae sedis</taxon>
        <taxon>Zoopagomycota</taxon>
        <taxon>Kickxellomycotina</taxon>
        <taxon>Kickxellomycetes</taxon>
        <taxon>Kickxellales</taxon>
        <taxon>Kickxellaceae</taxon>
        <taxon>Linderina</taxon>
    </lineage>
</organism>
<feature type="non-terminal residue" evidence="1">
    <location>
        <position position="1"/>
    </location>
</feature>
<dbReference type="AlphaFoldDB" id="A0A1Y1W7X7"/>
<dbReference type="OrthoDB" id="5527805at2759"/>
<dbReference type="Proteomes" id="UP000193922">
    <property type="component" value="Unassembled WGS sequence"/>
</dbReference>
<protein>
    <recommendedName>
        <fullName evidence="3">F-box domain-containing protein</fullName>
    </recommendedName>
</protein>